<name>A0A0F9G6A9_9ZZZZ</name>
<gene>
    <name evidence="2" type="ORF">LCGC14_2158520</name>
</gene>
<feature type="transmembrane region" description="Helical" evidence="1">
    <location>
        <begin position="12"/>
        <end position="32"/>
    </location>
</feature>
<accession>A0A0F9G6A9</accession>
<protein>
    <submittedName>
        <fullName evidence="2">Uncharacterized protein</fullName>
    </submittedName>
</protein>
<dbReference type="AlphaFoldDB" id="A0A0F9G6A9"/>
<feature type="transmembrane region" description="Helical" evidence="1">
    <location>
        <begin position="44"/>
        <end position="70"/>
    </location>
</feature>
<dbReference type="EMBL" id="LAZR01027644">
    <property type="protein sequence ID" value="KKL65085.1"/>
    <property type="molecule type" value="Genomic_DNA"/>
</dbReference>
<evidence type="ECO:0000256" key="1">
    <source>
        <dbReference type="SAM" id="Phobius"/>
    </source>
</evidence>
<sequence length="106" mass="11985">MKYRKPHESPLKLGIITGLIGGLLSSILPTIYFVAPWGLGISEYFAVFAILGLTGLAIGFIVGGIIGLYFRNKEINEEDDESRENKFYQSLIEKEKKDEKKKRKFS</sequence>
<organism evidence="2">
    <name type="scientific">marine sediment metagenome</name>
    <dbReference type="NCBI Taxonomy" id="412755"/>
    <lineage>
        <taxon>unclassified sequences</taxon>
        <taxon>metagenomes</taxon>
        <taxon>ecological metagenomes</taxon>
    </lineage>
</organism>
<keyword evidence="1" id="KW-1133">Transmembrane helix</keyword>
<comment type="caution">
    <text evidence="2">The sequence shown here is derived from an EMBL/GenBank/DDBJ whole genome shotgun (WGS) entry which is preliminary data.</text>
</comment>
<keyword evidence="1" id="KW-0812">Transmembrane</keyword>
<reference evidence="2" key="1">
    <citation type="journal article" date="2015" name="Nature">
        <title>Complex archaea that bridge the gap between prokaryotes and eukaryotes.</title>
        <authorList>
            <person name="Spang A."/>
            <person name="Saw J.H."/>
            <person name="Jorgensen S.L."/>
            <person name="Zaremba-Niedzwiedzka K."/>
            <person name="Martijn J."/>
            <person name="Lind A.E."/>
            <person name="van Eijk R."/>
            <person name="Schleper C."/>
            <person name="Guy L."/>
            <person name="Ettema T.J."/>
        </authorList>
    </citation>
    <scope>NUCLEOTIDE SEQUENCE</scope>
</reference>
<evidence type="ECO:0000313" key="2">
    <source>
        <dbReference type="EMBL" id="KKL65085.1"/>
    </source>
</evidence>
<keyword evidence="1" id="KW-0472">Membrane</keyword>
<proteinExistence type="predicted"/>